<dbReference type="SUPFAM" id="SSF46894">
    <property type="entry name" value="C-terminal effector domain of the bipartite response regulators"/>
    <property type="match status" value="1"/>
</dbReference>
<proteinExistence type="predicted"/>
<dbReference type="Proteomes" id="UP000521994">
    <property type="component" value="Unassembled WGS sequence"/>
</dbReference>
<protein>
    <submittedName>
        <fullName evidence="2">Conjugal transfer protein TraJ</fullName>
    </submittedName>
</protein>
<dbReference type="GO" id="GO:0003677">
    <property type="term" value="F:DNA binding"/>
    <property type="evidence" value="ECO:0007669"/>
    <property type="project" value="InterPro"/>
</dbReference>
<evidence type="ECO:0000313" key="4">
    <source>
        <dbReference type="Proteomes" id="UP000591371"/>
    </source>
</evidence>
<reference evidence="2 3" key="2">
    <citation type="submission" date="2020-02" db="EMBL/GenBank/DDBJ databases">
        <authorList>
            <consortium name="PulseNet: The National Subtyping Network for Foodborne Disease Surveillance"/>
            <person name="Tarr C.L."/>
            <person name="Trees E."/>
            <person name="Katz L.S."/>
            <person name="Carleton-Romer H.A."/>
            <person name="Stroika S."/>
            <person name="Kucerova Z."/>
            <person name="Roache K.F."/>
            <person name="Sabol A.L."/>
            <person name="Besser J."/>
            <person name="Gerner-Smidt P."/>
        </authorList>
    </citation>
    <scope>NUCLEOTIDE SEQUENCE [LARGE SCALE GENOMIC DNA]</scope>
    <source>
        <strain evidence="2 3">2014C-3796</strain>
    </source>
</reference>
<dbReference type="Proteomes" id="UP000591371">
    <property type="component" value="Unassembled WGS sequence"/>
</dbReference>
<organism evidence="2 3">
    <name type="scientific">Escherichia coli</name>
    <dbReference type="NCBI Taxonomy" id="562"/>
    <lineage>
        <taxon>Bacteria</taxon>
        <taxon>Pseudomonadati</taxon>
        <taxon>Pseudomonadota</taxon>
        <taxon>Gammaproteobacteria</taxon>
        <taxon>Enterobacterales</taxon>
        <taxon>Enterobacteriaceae</taxon>
        <taxon>Escherichia</taxon>
    </lineage>
</organism>
<dbReference type="EMBL" id="AASATZ010000029">
    <property type="protein sequence ID" value="EFA4419767.1"/>
    <property type="molecule type" value="Genomic_DNA"/>
</dbReference>
<dbReference type="EMBL" id="AASXRC010000014">
    <property type="protein sequence ID" value="EFI0213688.1"/>
    <property type="molecule type" value="Genomic_DNA"/>
</dbReference>
<dbReference type="RefSeq" id="WP_000234736.1">
    <property type="nucleotide sequence ID" value="NZ_BLBT01000123.1"/>
</dbReference>
<accession>A0A3I9QKT4</accession>
<gene>
    <name evidence="2" type="ORF">BG944_002874</name>
    <name evidence="1" type="ORF">D3G36_18215</name>
</gene>
<sequence length="91" mass="10646">MVIINPIFMSKLSKIFPEISDQKIEILTFFVYGMSTKDIAYYKGVSVQAISKNLRELCEVYAVPTTDMLKTVYTVRLDLYNHLRFSYEEHP</sequence>
<evidence type="ECO:0000313" key="3">
    <source>
        <dbReference type="Proteomes" id="UP000521994"/>
    </source>
</evidence>
<name>A0A3I9QKT4_ECOLX</name>
<comment type="caution">
    <text evidence="2">The sequence shown here is derived from an EMBL/GenBank/DDBJ whole genome shotgun (WGS) entry which is preliminary data.</text>
</comment>
<evidence type="ECO:0000313" key="2">
    <source>
        <dbReference type="EMBL" id="EFI0213688.1"/>
    </source>
</evidence>
<reference evidence="1 4" key="1">
    <citation type="submission" date="2019-03" db="EMBL/GenBank/DDBJ databases">
        <authorList>
            <consortium name="GenomeTrakr network: Whole genome sequencing for foodborne pathogen traceback"/>
        </authorList>
    </citation>
    <scope>NUCLEOTIDE SEQUENCE [LARGE SCALE GENOMIC DNA]</scope>
    <source>
        <strain evidence="1 4">PSU-1190</strain>
    </source>
</reference>
<evidence type="ECO:0000313" key="1">
    <source>
        <dbReference type="EMBL" id="EFA4419767.1"/>
    </source>
</evidence>
<dbReference type="AlphaFoldDB" id="A0A3I9QKT4"/>
<dbReference type="InterPro" id="IPR016032">
    <property type="entry name" value="Sig_transdc_resp-reg_C-effctor"/>
</dbReference>
<dbReference type="GO" id="GO:0006355">
    <property type="term" value="P:regulation of DNA-templated transcription"/>
    <property type="evidence" value="ECO:0007669"/>
    <property type="project" value="InterPro"/>
</dbReference>